<comment type="catalytic activity">
    <reaction evidence="15 17 19">
        <text>(6S)-NADHX + ADP = AMP + phosphate + NADH + H(+)</text>
        <dbReference type="Rhea" id="RHEA:32223"/>
        <dbReference type="ChEBI" id="CHEBI:15378"/>
        <dbReference type="ChEBI" id="CHEBI:43474"/>
        <dbReference type="ChEBI" id="CHEBI:57945"/>
        <dbReference type="ChEBI" id="CHEBI:64074"/>
        <dbReference type="ChEBI" id="CHEBI:456215"/>
        <dbReference type="ChEBI" id="CHEBI:456216"/>
        <dbReference type="EC" id="4.2.1.136"/>
    </reaction>
</comment>
<dbReference type="SUPFAM" id="SSF53613">
    <property type="entry name" value="Ribokinase-like"/>
    <property type="match status" value="1"/>
</dbReference>
<dbReference type="Pfam" id="PF01256">
    <property type="entry name" value="Carb_kinase"/>
    <property type="match status" value="1"/>
</dbReference>
<feature type="domain" description="YjeF C-terminal" evidence="20">
    <location>
        <begin position="235"/>
        <end position="521"/>
    </location>
</feature>
<dbReference type="PIRSF" id="PIRSF017184">
    <property type="entry name" value="Nnr"/>
    <property type="match status" value="1"/>
</dbReference>
<comment type="similarity">
    <text evidence="4 19">In the C-terminal section; belongs to the NnrD/CARKD family.</text>
</comment>
<evidence type="ECO:0000256" key="6">
    <source>
        <dbReference type="ARBA" id="ARBA00022741"/>
    </source>
</evidence>
<evidence type="ECO:0000256" key="1">
    <source>
        <dbReference type="ARBA" id="ARBA00000013"/>
    </source>
</evidence>
<dbReference type="GO" id="GO:0005524">
    <property type="term" value="F:ATP binding"/>
    <property type="evidence" value="ECO:0007669"/>
    <property type="project" value="UniProtKB-UniRule"/>
</dbReference>
<dbReference type="OrthoDB" id="9806925at2"/>
<feature type="binding site" evidence="18">
    <location>
        <begin position="142"/>
        <end position="148"/>
    </location>
    <ligand>
        <name>(6S)-NADPHX</name>
        <dbReference type="ChEBI" id="CHEBI:64076"/>
    </ligand>
</feature>
<dbReference type="CDD" id="cd01171">
    <property type="entry name" value="YXKO-related"/>
    <property type="match status" value="1"/>
</dbReference>
<dbReference type="Proteomes" id="UP000292958">
    <property type="component" value="Unassembled WGS sequence"/>
</dbReference>
<evidence type="ECO:0000256" key="19">
    <source>
        <dbReference type="PIRNR" id="PIRNR017184"/>
    </source>
</evidence>
<keyword evidence="10 17" id="KW-0520">NAD</keyword>
<comment type="caution">
    <text evidence="22">The sequence shown here is derived from an EMBL/GenBank/DDBJ whole genome shotgun (WGS) entry which is preliminary data.</text>
</comment>
<feature type="binding site" evidence="17">
    <location>
        <position position="343"/>
    </location>
    <ligand>
        <name>(6S)-NADPHX</name>
        <dbReference type="ChEBI" id="CHEBI:64076"/>
    </ligand>
</feature>
<evidence type="ECO:0000256" key="3">
    <source>
        <dbReference type="ARBA" id="ARBA00006001"/>
    </source>
</evidence>
<dbReference type="InterPro" id="IPR000631">
    <property type="entry name" value="CARKD"/>
</dbReference>
<organism evidence="22 23">
    <name type="scientific">Edaphobacter modestus</name>
    <dbReference type="NCBI Taxonomy" id="388466"/>
    <lineage>
        <taxon>Bacteria</taxon>
        <taxon>Pseudomonadati</taxon>
        <taxon>Acidobacteriota</taxon>
        <taxon>Terriglobia</taxon>
        <taxon>Terriglobales</taxon>
        <taxon>Acidobacteriaceae</taxon>
        <taxon>Edaphobacter</taxon>
    </lineage>
</organism>
<feature type="binding site" evidence="17">
    <location>
        <position position="460"/>
    </location>
    <ligand>
        <name>AMP</name>
        <dbReference type="ChEBI" id="CHEBI:456215"/>
    </ligand>
</feature>
<comment type="catalytic activity">
    <reaction evidence="1 18 19">
        <text>(6R)-NADHX = (6S)-NADHX</text>
        <dbReference type="Rhea" id="RHEA:32215"/>
        <dbReference type="ChEBI" id="CHEBI:64074"/>
        <dbReference type="ChEBI" id="CHEBI:64075"/>
        <dbReference type="EC" id="5.1.99.6"/>
    </reaction>
</comment>
<evidence type="ECO:0000256" key="18">
    <source>
        <dbReference type="HAMAP-Rule" id="MF_01966"/>
    </source>
</evidence>
<feature type="domain" description="YjeF N-terminal" evidence="21">
    <location>
        <begin position="9"/>
        <end position="227"/>
    </location>
</feature>
<dbReference type="PROSITE" id="PS51385">
    <property type="entry name" value="YJEF_N"/>
    <property type="match status" value="1"/>
</dbReference>
<evidence type="ECO:0000313" key="23">
    <source>
        <dbReference type="Proteomes" id="UP000292958"/>
    </source>
</evidence>
<comment type="cofactor">
    <cofactor evidence="17">
        <name>Mg(2+)</name>
        <dbReference type="ChEBI" id="CHEBI:18420"/>
    </cofactor>
</comment>
<evidence type="ECO:0000256" key="8">
    <source>
        <dbReference type="ARBA" id="ARBA00022857"/>
    </source>
</evidence>
<dbReference type="EC" id="4.2.1.136" evidence="19"/>
<keyword evidence="23" id="KW-1185">Reference proteome</keyword>
<dbReference type="InterPro" id="IPR036652">
    <property type="entry name" value="YjeF_N_dom_sf"/>
</dbReference>
<evidence type="ECO:0000256" key="2">
    <source>
        <dbReference type="ARBA" id="ARBA00000909"/>
    </source>
</evidence>
<dbReference type="InterPro" id="IPR004443">
    <property type="entry name" value="YjeF_N_dom"/>
</dbReference>
<comment type="cofactor">
    <cofactor evidence="18 19">
        <name>K(+)</name>
        <dbReference type="ChEBI" id="CHEBI:29103"/>
    </cofactor>
    <text evidence="18 19">Binds 1 potassium ion per subunit.</text>
</comment>
<keyword evidence="8 17" id="KW-0521">NADP</keyword>
<evidence type="ECO:0000256" key="17">
    <source>
        <dbReference type="HAMAP-Rule" id="MF_01965"/>
    </source>
</evidence>
<proteinExistence type="inferred from homology"/>
<evidence type="ECO:0000256" key="7">
    <source>
        <dbReference type="ARBA" id="ARBA00022840"/>
    </source>
</evidence>
<reference evidence="22 23" key="1">
    <citation type="submission" date="2019-02" db="EMBL/GenBank/DDBJ databases">
        <title>Genomic Encyclopedia of Archaeal and Bacterial Type Strains, Phase II (KMG-II): from individual species to whole genera.</title>
        <authorList>
            <person name="Goeker M."/>
        </authorList>
    </citation>
    <scope>NUCLEOTIDE SEQUENCE [LARGE SCALE GENOMIC DNA]</scope>
    <source>
        <strain evidence="22 23">DSM 18101</strain>
    </source>
</reference>
<accession>A0A4Q7Z012</accession>
<feature type="binding site" evidence="17">
    <location>
        <begin position="431"/>
        <end position="435"/>
    </location>
    <ligand>
        <name>AMP</name>
        <dbReference type="ChEBI" id="CHEBI:456215"/>
    </ligand>
</feature>
<dbReference type="EMBL" id="SHKW01000001">
    <property type="protein sequence ID" value="RZU42833.1"/>
    <property type="molecule type" value="Genomic_DNA"/>
</dbReference>
<dbReference type="GO" id="GO:0046496">
    <property type="term" value="P:nicotinamide nucleotide metabolic process"/>
    <property type="evidence" value="ECO:0007669"/>
    <property type="project" value="UniProtKB-UniRule"/>
</dbReference>
<dbReference type="NCBIfam" id="TIGR00196">
    <property type="entry name" value="yjeF_cterm"/>
    <property type="match status" value="1"/>
</dbReference>
<comment type="similarity">
    <text evidence="17">Belongs to the NnrD/CARKD family.</text>
</comment>
<dbReference type="SUPFAM" id="SSF64153">
    <property type="entry name" value="YjeF N-terminal domain-like"/>
    <property type="match status" value="1"/>
</dbReference>
<dbReference type="NCBIfam" id="TIGR00197">
    <property type="entry name" value="yjeF_nterm"/>
    <property type="match status" value="1"/>
</dbReference>
<dbReference type="PANTHER" id="PTHR12592">
    <property type="entry name" value="ATP-DEPENDENT (S)-NAD(P)H-HYDRATE DEHYDRATASE FAMILY MEMBER"/>
    <property type="match status" value="1"/>
</dbReference>
<comment type="catalytic activity">
    <reaction evidence="16 17 19">
        <text>(6S)-NADPHX + ADP = AMP + phosphate + NADPH + H(+)</text>
        <dbReference type="Rhea" id="RHEA:32235"/>
        <dbReference type="ChEBI" id="CHEBI:15378"/>
        <dbReference type="ChEBI" id="CHEBI:43474"/>
        <dbReference type="ChEBI" id="CHEBI:57783"/>
        <dbReference type="ChEBI" id="CHEBI:64076"/>
        <dbReference type="ChEBI" id="CHEBI:456215"/>
        <dbReference type="ChEBI" id="CHEBI:456216"/>
        <dbReference type="EC" id="4.2.1.136"/>
    </reaction>
</comment>
<dbReference type="RefSeq" id="WP_130420935.1">
    <property type="nucleotide sequence ID" value="NZ_SHKW01000001.1"/>
</dbReference>
<gene>
    <name evidence="17" type="primary">nnrD</name>
    <name evidence="18" type="synonym">nnrE</name>
    <name evidence="22" type="ORF">BDD14_4429</name>
</gene>
<comment type="caution">
    <text evidence="18">Lacks conserved residue(s) required for the propagation of feature annotation.</text>
</comment>
<dbReference type="InterPro" id="IPR030677">
    <property type="entry name" value="Nnr"/>
</dbReference>
<comment type="function">
    <text evidence="14 19">Bifunctional enzyme that catalyzes the epimerization of the S- and R-forms of NAD(P)HX and the dehydration of the S-form of NAD(P)HX at the expense of ADP, which is converted to AMP. This allows the repair of both epimers of NAD(P)HX, a damaged form of NAD(P)H that is a result of enzymatic or heat-dependent hydration.</text>
</comment>
<dbReference type="PROSITE" id="PS51383">
    <property type="entry name" value="YJEF_C_3"/>
    <property type="match status" value="1"/>
</dbReference>
<feature type="binding site" evidence="18">
    <location>
        <begin position="57"/>
        <end position="61"/>
    </location>
    <ligand>
        <name>(6S)-NADPHX</name>
        <dbReference type="ChEBI" id="CHEBI:64076"/>
    </ligand>
</feature>
<comment type="similarity">
    <text evidence="18">Belongs to the NnrE/AIBP family.</text>
</comment>
<evidence type="ECO:0000256" key="11">
    <source>
        <dbReference type="ARBA" id="ARBA00023235"/>
    </source>
</evidence>
<keyword evidence="13" id="KW-0511">Multifunctional enzyme</keyword>
<feature type="binding site" evidence="18">
    <location>
        <position position="171"/>
    </location>
    <ligand>
        <name>(6S)-NADPHX</name>
        <dbReference type="ChEBI" id="CHEBI:64076"/>
    </ligand>
</feature>
<keyword evidence="12 17" id="KW-0456">Lyase</keyword>
<feature type="binding site" evidence="18">
    <location>
        <position position="58"/>
    </location>
    <ligand>
        <name>K(+)</name>
        <dbReference type="ChEBI" id="CHEBI:29103"/>
    </ligand>
</feature>
<sequence length="535" mass="55428">MRVLTAAQMGETDRRTVQEFNTPLGVLMEAAGQAVATFSRRRYPKAERIVGLCGKGNNGGDGLVAARVLSAAGVAASVILLGRSEEVKGEAAAALARLREESSVVVHEVTDEEGLKRAFEETGVIQTGAKPGADLLLDALVGTGFRPPLRGLAAAARNLVNPLSIPVIAVDVPSGWDADSTEQTVEGAFRADGVVTFTAPKLAHVFGYMTAGPVVVAEIGSPEEAIPEGDGLSWTGGSKAVAEKPRGPNSNKGKFGHVLVIGGSYGTAGAPGMASLAALRTGAGLVTAGVPRSVVDVVAGVTPELMVMPLEEGPEGAIALANVQGQHLEAMLKRITVVAVGPGLSQRGEAGAVVRQLVAGTKTPMVVDADGLNAFDGRADLLDGTGRTLVLTPHPGEMARLTGLTVQGVEAHRVRLARRFATDHQLTLVLKGWRTLVAHPDGRVAVNTTGNPAMSKGGSGDILTGIIAAMLGQYPDDVARAVEAAVYLHGLAADFATRAMDEHTVLATDTVMHLSDAFRYRVRDEDGLSWICGLR</sequence>
<comment type="catalytic activity">
    <reaction evidence="2 18 19">
        <text>(6R)-NADPHX = (6S)-NADPHX</text>
        <dbReference type="Rhea" id="RHEA:32227"/>
        <dbReference type="ChEBI" id="CHEBI:64076"/>
        <dbReference type="ChEBI" id="CHEBI:64077"/>
        <dbReference type="EC" id="5.1.99.6"/>
    </reaction>
</comment>
<evidence type="ECO:0000259" key="20">
    <source>
        <dbReference type="PROSITE" id="PS51383"/>
    </source>
</evidence>
<keyword evidence="9 18" id="KW-0630">Potassium</keyword>
<dbReference type="Gene3D" id="3.40.1190.20">
    <property type="match status" value="1"/>
</dbReference>
<evidence type="ECO:0000256" key="16">
    <source>
        <dbReference type="ARBA" id="ARBA00049209"/>
    </source>
</evidence>
<dbReference type="HAMAP" id="MF_01965">
    <property type="entry name" value="NADHX_dehydratase"/>
    <property type="match status" value="1"/>
</dbReference>
<evidence type="ECO:0000256" key="14">
    <source>
        <dbReference type="ARBA" id="ARBA00025153"/>
    </source>
</evidence>
<feature type="binding site" evidence="18">
    <location>
        <position position="138"/>
    </location>
    <ligand>
        <name>K(+)</name>
        <dbReference type="ChEBI" id="CHEBI:29103"/>
    </ligand>
</feature>
<dbReference type="EC" id="5.1.99.6" evidence="19"/>
<evidence type="ECO:0000256" key="13">
    <source>
        <dbReference type="ARBA" id="ARBA00023268"/>
    </source>
</evidence>
<dbReference type="GO" id="GO:0052855">
    <property type="term" value="F:ADP-dependent NAD(P)H-hydrate dehydratase activity"/>
    <property type="evidence" value="ECO:0007669"/>
    <property type="project" value="UniProtKB-UniRule"/>
</dbReference>
<dbReference type="InterPro" id="IPR029056">
    <property type="entry name" value="Ribokinase-like"/>
</dbReference>
<feature type="binding site" evidence="18">
    <location>
        <position position="174"/>
    </location>
    <ligand>
        <name>K(+)</name>
        <dbReference type="ChEBI" id="CHEBI:29103"/>
    </ligand>
</feature>
<evidence type="ECO:0000256" key="12">
    <source>
        <dbReference type="ARBA" id="ARBA00023239"/>
    </source>
</evidence>
<evidence type="ECO:0000256" key="4">
    <source>
        <dbReference type="ARBA" id="ARBA00009524"/>
    </source>
</evidence>
<dbReference type="Gene3D" id="3.40.50.10260">
    <property type="entry name" value="YjeF N-terminal domain"/>
    <property type="match status" value="1"/>
</dbReference>
<protein>
    <recommendedName>
        <fullName evidence="19">Bifunctional NAD(P)H-hydrate repair enzyme</fullName>
    </recommendedName>
    <alternativeName>
        <fullName evidence="19">Nicotinamide nucleotide repair protein</fullName>
    </alternativeName>
    <domain>
        <recommendedName>
            <fullName evidence="19">ADP-dependent (S)-NAD(P)H-hydrate dehydratase</fullName>
            <ecNumber evidence="19">4.2.1.136</ecNumber>
        </recommendedName>
        <alternativeName>
            <fullName evidence="19">ADP-dependent NAD(P)HX dehydratase</fullName>
        </alternativeName>
    </domain>
    <domain>
        <recommendedName>
            <fullName evidence="19">NAD(P)H-hydrate epimerase</fullName>
            <ecNumber evidence="19">5.1.99.6</ecNumber>
        </recommendedName>
    </domain>
</protein>
<dbReference type="HAMAP" id="MF_01966">
    <property type="entry name" value="NADHX_epimerase"/>
    <property type="match status" value="1"/>
</dbReference>
<keyword evidence="11 18" id="KW-0413">Isomerase</keyword>
<comment type="function">
    <text evidence="18">Catalyzes the epimerization of the S- and R-forms of NAD(P)HX, a damaged form of NAD(P)H that is a result of enzymatic or heat-dependent hydration. This is a prerequisite for the S-specific NAD(P)H-hydrate dehydratase to allow the repair of both epimers of NAD(P)HX.</text>
</comment>
<keyword evidence="5 18" id="KW-0479">Metal-binding</keyword>
<evidence type="ECO:0000256" key="15">
    <source>
        <dbReference type="ARBA" id="ARBA00048238"/>
    </source>
</evidence>
<evidence type="ECO:0000256" key="9">
    <source>
        <dbReference type="ARBA" id="ARBA00022958"/>
    </source>
</evidence>
<feature type="binding site" evidence="17">
    <location>
        <position position="394"/>
    </location>
    <ligand>
        <name>(6S)-NADPHX</name>
        <dbReference type="ChEBI" id="CHEBI:64076"/>
    </ligand>
</feature>
<evidence type="ECO:0000256" key="5">
    <source>
        <dbReference type="ARBA" id="ARBA00022723"/>
    </source>
</evidence>
<name>A0A4Q7Z012_9BACT</name>
<feature type="binding site" evidence="17">
    <location>
        <position position="270"/>
    </location>
    <ligand>
        <name>(6S)-NADPHX</name>
        <dbReference type="ChEBI" id="CHEBI:64076"/>
    </ligand>
</feature>
<dbReference type="GO" id="GO:0052856">
    <property type="term" value="F:NAD(P)HX epimerase activity"/>
    <property type="evidence" value="ECO:0007669"/>
    <property type="project" value="UniProtKB-UniRule"/>
</dbReference>
<dbReference type="PANTHER" id="PTHR12592:SF0">
    <property type="entry name" value="ATP-DEPENDENT (S)-NAD(P)H-HYDRATE DEHYDRATASE"/>
    <property type="match status" value="1"/>
</dbReference>
<evidence type="ECO:0000259" key="21">
    <source>
        <dbReference type="PROSITE" id="PS51385"/>
    </source>
</evidence>
<dbReference type="GO" id="GO:0046872">
    <property type="term" value="F:metal ion binding"/>
    <property type="evidence" value="ECO:0007669"/>
    <property type="project" value="UniProtKB-UniRule"/>
</dbReference>
<evidence type="ECO:0000313" key="22">
    <source>
        <dbReference type="EMBL" id="RZU42833.1"/>
    </source>
</evidence>
<comment type="function">
    <text evidence="17">Catalyzes the dehydration of the S-form of NAD(P)HX at the expense of ADP, which is converted to AMP. Together with NAD(P)HX epimerase, which catalyzes the epimerization of the S- and R-forms, the enzyme allows the repair of both epimers of NAD(P)HX, a damaged form of NAD(P)H that is a result of enzymatic or heat-dependent hydration.</text>
</comment>
<dbReference type="GO" id="GO:0110051">
    <property type="term" value="P:metabolite repair"/>
    <property type="evidence" value="ECO:0007669"/>
    <property type="project" value="TreeGrafter"/>
</dbReference>
<comment type="similarity">
    <text evidence="3 19">In the N-terminal section; belongs to the NnrE/AIBP family.</text>
</comment>
<dbReference type="Pfam" id="PF03853">
    <property type="entry name" value="YjeF_N"/>
    <property type="match status" value="1"/>
</dbReference>
<feature type="binding site" evidence="17">
    <location>
        <position position="461"/>
    </location>
    <ligand>
        <name>(6S)-NADPHX</name>
        <dbReference type="ChEBI" id="CHEBI:64076"/>
    </ligand>
</feature>
<keyword evidence="7 17" id="KW-0067">ATP-binding</keyword>
<keyword evidence="6 17" id="KW-0547">Nucleotide-binding</keyword>
<evidence type="ECO:0000256" key="10">
    <source>
        <dbReference type="ARBA" id="ARBA00023027"/>
    </source>
</evidence>
<comment type="subunit">
    <text evidence="17">Homotetramer.</text>
</comment>
<dbReference type="AlphaFoldDB" id="A0A4Q7Z012"/>